<dbReference type="Gene3D" id="2.60.120.920">
    <property type="match status" value="1"/>
</dbReference>
<dbReference type="AlphaFoldDB" id="A0A1Q9CKC9"/>
<evidence type="ECO:0000313" key="1">
    <source>
        <dbReference type="EMBL" id="OLP83365.1"/>
    </source>
</evidence>
<dbReference type="EMBL" id="LSRX01001121">
    <property type="protein sequence ID" value="OLP83365.1"/>
    <property type="molecule type" value="Genomic_DNA"/>
</dbReference>
<organism evidence="1 2">
    <name type="scientific">Symbiodinium microadriaticum</name>
    <name type="common">Dinoflagellate</name>
    <name type="synonym">Zooxanthella microadriatica</name>
    <dbReference type="NCBI Taxonomy" id="2951"/>
    <lineage>
        <taxon>Eukaryota</taxon>
        <taxon>Sar</taxon>
        <taxon>Alveolata</taxon>
        <taxon>Dinophyceae</taxon>
        <taxon>Suessiales</taxon>
        <taxon>Symbiodiniaceae</taxon>
        <taxon>Symbiodinium</taxon>
    </lineage>
</organism>
<dbReference type="InterPro" id="IPR043136">
    <property type="entry name" value="B30.2/SPRY_sf"/>
</dbReference>
<comment type="caution">
    <text evidence="1">The sequence shown here is derived from an EMBL/GenBank/DDBJ whole genome shotgun (WGS) entry which is preliminary data.</text>
</comment>
<keyword evidence="2" id="KW-1185">Reference proteome</keyword>
<proteinExistence type="predicted"/>
<dbReference type="OMA" id="AREQTIN"/>
<protein>
    <submittedName>
        <fullName evidence="1">Uncharacterized protein</fullName>
    </submittedName>
</protein>
<accession>A0A1Q9CKC9</accession>
<dbReference type="OrthoDB" id="407237at2759"/>
<sequence>MSAAPEAQLPELQISKLPDGIHSESEKFVELMSAGADLVPSGPAGVFSASCPSMQNGVCTAQGSVPLSPGESFKLRVLHLGTFGEIAIGLCAPGQAREQTINRDMVGWSRGEVGFHGGHGKSFVNGHASKEQCSDRWSVGDEIECGLTAGANVYFKHAGEQFQHILEMPGRWQISLAYPTVTMRSRGSKVEIDLRGVEDKPLKDLLPHSGPDSSMRGGESSAHLRSKSSALTLLTSFKRTVIAEDECQEGPGVTTLERWLSPWCCQSIEVDQAPSTIVA</sequence>
<gene>
    <name evidence="1" type="ORF">AK812_SmicGene35887</name>
</gene>
<dbReference type="Proteomes" id="UP000186817">
    <property type="component" value="Unassembled WGS sequence"/>
</dbReference>
<reference evidence="1 2" key="1">
    <citation type="submission" date="2016-02" db="EMBL/GenBank/DDBJ databases">
        <title>Genome analysis of coral dinoflagellate symbionts highlights evolutionary adaptations to a symbiotic lifestyle.</title>
        <authorList>
            <person name="Aranda M."/>
            <person name="Li Y."/>
            <person name="Liew Y.J."/>
            <person name="Baumgarten S."/>
            <person name="Simakov O."/>
            <person name="Wilson M."/>
            <person name="Piel J."/>
            <person name="Ashoor H."/>
            <person name="Bougouffa S."/>
            <person name="Bajic V.B."/>
            <person name="Ryu T."/>
            <person name="Ravasi T."/>
            <person name="Bayer T."/>
            <person name="Micklem G."/>
            <person name="Kim H."/>
            <person name="Bhak J."/>
            <person name="Lajeunesse T.C."/>
            <person name="Voolstra C.R."/>
        </authorList>
    </citation>
    <scope>NUCLEOTIDE SEQUENCE [LARGE SCALE GENOMIC DNA]</scope>
    <source>
        <strain evidence="1 2">CCMP2467</strain>
    </source>
</reference>
<name>A0A1Q9CKC9_SYMMI</name>
<evidence type="ECO:0000313" key="2">
    <source>
        <dbReference type="Proteomes" id="UP000186817"/>
    </source>
</evidence>